<dbReference type="EMBL" id="QKYT01000133">
    <property type="protein sequence ID" value="RIA92153.1"/>
    <property type="molecule type" value="Genomic_DNA"/>
</dbReference>
<gene>
    <name evidence="1" type="ORF">C1645_821039</name>
</gene>
<organism evidence="1 2">
    <name type="scientific">Glomus cerebriforme</name>
    <dbReference type="NCBI Taxonomy" id="658196"/>
    <lineage>
        <taxon>Eukaryota</taxon>
        <taxon>Fungi</taxon>
        <taxon>Fungi incertae sedis</taxon>
        <taxon>Mucoromycota</taxon>
        <taxon>Glomeromycotina</taxon>
        <taxon>Glomeromycetes</taxon>
        <taxon>Glomerales</taxon>
        <taxon>Glomeraceae</taxon>
        <taxon>Glomus</taxon>
    </lineage>
</organism>
<dbReference type="AlphaFoldDB" id="A0A397T1X1"/>
<sequence length="83" mass="10030">MGREMFSELFGLEWEGKTILLTFRLVHEIGNVRVLEIRKWFTPELEKLKYSALGIQNWKYSALEIQNQKRNIQLWEFGIRKET</sequence>
<dbReference type="Proteomes" id="UP000265703">
    <property type="component" value="Unassembled WGS sequence"/>
</dbReference>
<evidence type="ECO:0000313" key="2">
    <source>
        <dbReference type="Proteomes" id="UP000265703"/>
    </source>
</evidence>
<reference evidence="1 2" key="1">
    <citation type="submission" date="2018-06" db="EMBL/GenBank/DDBJ databases">
        <title>Comparative genomics reveals the genomic features of Rhizophagus irregularis, R. cerebriforme, R. diaphanum and Gigaspora rosea, and their symbiotic lifestyle signature.</title>
        <authorList>
            <person name="Morin E."/>
            <person name="San Clemente H."/>
            <person name="Chen E.C.H."/>
            <person name="De La Providencia I."/>
            <person name="Hainaut M."/>
            <person name="Kuo A."/>
            <person name="Kohler A."/>
            <person name="Murat C."/>
            <person name="Tang N."/>
            <person name="Roy S."/>
            <person name="Loubradou J."/>
            <person name="Henrissat B."/>
            <person name="Grigoriev I.V."/>
            <person name="Corradi N."/>
            <person name="Roux C."/>
            <person name="Martin F.M."/>
        </authorList>
    </citation>
    <scope>NUCLEOTIDE SEQUENCE [LARGE SCALE GENOMIC DNA]</scope>
    <source>
        <strain evidence="1 2">DAOM 227022</strain>
    </source>
</reference>
<proteinExistence type="predicted"/>
<name>A0A397T1X1_9GLOM</name>
<comment type="caution">
    <text evidence="1">The sequence shown here is derived from an EMBL/GenBank/DDBJ whole genome shotgun (WGS) entry which is preliminary data.</text>
</comment>
<accession>A0A397T1X1</accession>
<evidence type="ECO:0000313" key="1">
    <source>
        <dbReference type="EMBL" id="RIA92153.1"/>
    </source>
</evidence>
<keyword evidence="2" id="KW-1185">Reference proteome</keyword>
<protein>
    <submittedName>
        <fullName evidence="1">Uncharacterized protein</fullName>
    </submittedName>
</protein>